<evidence type="ECO:0000256" key="1">
    <source>
        <dbReference type="SAM" id="MobiDB-lite"/>
    </source>
</evidence>
<protein>
    <submittedName>
        <fullName evidence="2">Uncharacterized protein</fullName>
    </submittedName>
</protein>
<organism evidence="2 3">
    <name type="scientific">Trichoglossum hirsutum</name>
    <dbReference type="NCBI Taxonomy" id="265104"/>
    <lineage>
        <taxon>Eukaryota</taxon>
        <taxon>Fungi</taxon>
        <taxon>Dikarya</taxon>
        <taxon>Ascomycota</taxon>
        <taxon>Pezizomycotina</taxon>
        <taxon>Geoglossomycetes</taxon>
        <taxon>Geoglossales</taxon>
        <taxon>Geoglossaceae</taxon>
        <taxon>Trichoglossum</taxon>
    </lineage>
</organism>
<proteinExistence type="predicted"/>
<gene>
    <name evidence="2" type="ORF">GP486_004991</name>
</gene>
<evidence type="ECO:0000313" key="3">
    <source>
        <dbReference type="Proteomes" id="UP000750711"/>
    </source>
</evidence>
<sequence length="104" mass="11016">MKNIAATPTADCEKKRRVRDPASATRSPTPMSLNMPKEDSSEPGDLPPSKRVRRTAPIDLTGTYPSRLTSQNSSGSGDSIFVEGPDVSKGGPPPSPHEPDSAPF</sequence>
<dbReference type="AlphaFoldDB" id="A0A9P8LA18"/>
<feature type="region of interest" description="Disordered" evidence="1">
    <location>
        <begin position="1"/>
        <end position="104"/>
    </location>
</feature>
<dbReference type="EMBL" id="JAGHQM010000874">
    <property type="protein sequence ID" value="KAH0558352.1"/>
    <property type="molecule type" value="Genomic_DNA"/>
</dbReference>
<comment type="caution">
    <text evidence="2">The sequence shown here is derived from an EMBL/GenBank/DDBJ whole genome shotgun (WGS) entry which is preliminary data.</text>
</comment>
<feature type="compositionally biased region" description="Polar residues" evidence="1">
    <location>
        <begin position="63"/>
        <end position="77"/>
    </location>
</feature>
<reference evidence="2" key="1">
    <citation type="submission" date="2021-03" db="EMBL/GenBank/DDBJ databases">
        <title>Comparative genomics and phylogenomic investigation of the class Geoglossomycetes provide insights into ecological specialization and systematics.</title>
        <authorList>
            <person name="Melie T."/>
            <person name="Pirro S."/>
            <person name="Miller A.N."/>
            <person name="Quandt A."/>
        </authorList>
    </citation>
    <scope>NUCLEOTIDE SEQUENCE</scope>
    <source>
        <strain evidence="2">CAQ_001_2017</strain>
    </source>
</reference>
<evidence type="ECO:0000313" key="2">
    <source>
        <dbReference type="EMBL" id="KAH0558352.1"/>
    </source>
</evidence>
<keyword evidence="3" id="KW-1185">Reference proteome</keyword>
<name>A0A9P8LA18_9PEZI</name>
<dbReference type="Proteomes" id="UP000750711">
    <property type="component" value="Unassembled WGS sequence"/>
</dbReference>
<accession>A0A9P8LA18</accession>